<dbReference type="InterPro" id="IPR000891">
    <property type="entry name" value="PYR_CT"/>
</dbReference>
<reference evidence="4 5" key="1">
    <citation type="submission" date="2024-01" db="EMBL/GenBank/DDBJ databases">
        <title>The genomes of 5 underutilized Papilionoideae crops provide insights into root nodulation and disease resistanc.</title>
        <authorList>
            <person name="Jiang F."/>
        </authorList>
    </citation>
    <scope>NUCLEOTIDE SEQUENCE [LARGE SCALE GENOMIC DNA]</scope>
    <source>
        <strain evidence="4">JINMINGXINNONG_FW02</strain>
        <tissue evidence="4">Leaves</tissue>
    </source>
</reference>
<organism evidence="4 5">
    <name type="scientific">Phaseolus coccineus</name>
    <name type="common">Scarlet runner bean</name>
    <name type="synonym">Phaseolus multiflorus</name>
    <dbReference type="NCBI Taxonomy" id="3886"/>
    <lineage>
        <taxon>Eukaryota</taxon>
        <taxon>Viridiplantae</taxon>
        <taxon>Streptophyta</taxon>
        <taxon>Embryophyta</taxon>
        <taxon>Tracheophyta</taxon>
        <taxon>Spermatophyta</taxon>
        <taxon>Magnoliopsida</taxon>
        <taxon>eudicotyledons</taxon>
        <taxon>Gunneridae</taxon>
        <taxon>Pentapetalae</taxon>
        <taxon>rosids</taxon>
        <taxon>fabids</taxon>
        <taxon>Fabales</taxon>
        <taxon>Fabaceae</taxon>
        <taxon>Papilionoideae</taxon>
        <taxon>50 kb inversion clade</taxon>
        <taxon>NPAAA clade</taxon>
        <taxon>indigoferoid/millettioid clade</taxon>
        <taxon>Phaseoleae</taxon>
        <taxon>Phaseolus</taxon>
    </lineage>
</organism>
<evidence type="ECO:0000259" key="3">
    <source>
        <dbReference type="Pfam" id="PF00682"/>
    </source>
</evidence>
<comment type="caution">
    <text evidence="4">The sequence shown here is derived from an EMBL/GenBank/DDBJ whole genome shotgun (WGS) entry which is preliminary data.</text>
</comment>
<dbReference type="GO" id="GO:0009507">
    <property type="term" value="C:chloroplast"/>
    <property type="evidence" value="ECO:0007669"/>
    <property type="project" value="TreeGrafter"/>
</dbReference>
<dbReference type="Proteomes" id="UP001374584">
    <property type="component" value="Unassembled WGS sequence"/>
</dbReference>
<evidence type="ECO:0000256" key="2">
    <source>
        <dbReference type="RuleBase" id="RU003523"/>
    </source>
</evidence>
<proteinExistence type="inferred from homology"/>
<sequence length="279" mass="31411">MNGSRSRSRPEYIPAHIPDPSYVRILDTTLRDGEQAPGAAMTAEQKLRIARQLAKLGVDVIEAGFPSASQEDFNGVKMIAQEVGSKCDDDGYVPVIVAMCRCNEKDIRTAWEAVKEAQRPRLLPFIATSPIHMEFKLRKTKEEVLQIARHMVAFARSLGCRDIQFGAEDAARFMSSQLIVLLAKDPRLRNFECSMFDRDNLLPYAPWICSLFDRCGDWRPAPTNDPELTSSKPTLAPEDSSIHSCLLLYPDNLLPPFCNLFFAHYVFDVHLHIDGTLVD</sequence>
<dbReference type="Gene3D" id="3.20.20.70">
    <property type="entry name" value="Aldolase class I"/>
    <property type="match status" value="1"/>
</dbReference>
<feature type="domain" description="Pyruvate carboxyltransferase" evidence="3">
    <location>
        <begin position="23"/>
        <end position="179"/>
    </location>
</feature>
<dbReference type="EMBL" id="JAYMYR010000002">
    <property type="protein sequence ID" value="KAK7377933.1"/>
    <property type="molecule type" value="Genomic_DNA"/>
</dbReference>
<dbReference type="PANTHER" id="PTHR10277">
    <property type="entry name" value="HOMOCITRATE SYNTHASE-RELATED"/>
    <property type="match status" value="1"/>
</dbReference>
<dbReference type="SUPFAM" id="SSF51569">
    <property type="entry name" value="Aldolase"/>
    <property type="match status" value="1"/>
</dbReference>
<evidence type="ECO:0000256" key="1">
    <source>
        <dbReference type="ARBA" id="ARBA00022679"/>
    </source>
</evidence>
<evidence type="ECO:0000313" key="4">
    <source>
        <dbReference type="EMBL" id="KAK7377933.1"/>
    </source>
</evidence>
<dbReference type="PROSITE" id="PS00815">
    <property type="entry name" value="AIPM_HOMOCIT_SYNTH_1"/>
    <property type="match status" value="1"/>
</dbReference>
<accession>A0AAN9NYJ6</accession>
<dbReference type="GO" id="GO:0009098">
    <property type="term" value="P:L-leucine biosynthetic process"/>
    <property type="evidence" value="ECO:0007669"/>
    <property type="project" value="TreeGrafter"/>
</dbReference>
<gene>
    <name evidence="4" type="ORF">VNO80_03368</name>
</gene>
<protein>
    <recommendedName>
        <fullName evidence="3">Pyruvate carboxyltransferase domain-containing protein</fullName>
    </recommendedName>
</protein>
<dbReference type="PANTHER" id="PTHR10277:SF74">
    <property type="entry name" value="2-ISOPROPYLMALATE SYNTHASE-RELATED"/>
    <property type="match status" value="1"/>
</dbReference>
<comment type="similarity">
    <text evidence="2">Belongs to the alpha-IPM synthase/homocitrate synthase family.</text>
</comment>
<evidence type="ECO:0000313" key="5">
    <source>
        <dbReference type="Proteomes" id="UP001374584"/>
    </source>
</evidence>
<dbReference type="Pfam" id="PF00682">
    <property type="entry name" value="HMGL-like"/>
    <property type="match status" value="1"/>
</dbReference>
<dbReference type="AlphaFoldDB" id="A0AAN9NYJ6"/>
<dbReference type="InterPro" id="IPR050073">
    <property type="entry name" value="2-IPM_HCS-like"/>
</dbReference>
<dbReference type="InterPro" id="IPR002034">
    <property type="entry name" value="AIPM/Hcit_synth_CS"/>
</dbReference>
<dbReference type="InterPro" id="IPR013785">
    <property type="entry name" value="Aldolase_TIM"/>
</dbReference>
<keyword evidence="1 2" id="KW-0808">Transferase</keyword>
<name>A0AAN9NYJ6_PHACN</name>
<dbReference type="GO" id="GO:0003852">
    <property type="term" value="F:2-isopropylmalate synthase activity"/>
    <property type="evidence" value="ECO:0007669"/>
    <property type="project" value="TreeGrafter"/>
</dbReference>
<keyword evidence="5" id="KW-1185">Reference proteome</keyword>